<dbReference type="Proteomes" id="UP001589776">
    <property type="component" value="Unassembled WGS sequence"/>
</dbReference>
<dbReference type="EMBL" id="JBHLWN010000027">
    <property type="protein sequence ID" value="MFC0212275.1"/>
    <property type="molecule type" value="Genomic_DNA"/>
</dbReference>
<protein>
    <submittedName>
        <fullName evidence="4">MmgE/PrpD family protein</fullName>
    </submittedName>
</protein>
<feature type="domain" description="MmgE/PrpD N-terminal" evidence="2">
    <location>
        <begin position="12"/>
        <end position="228"/>
    </location>
</feature>
<evidence type="ECO:0000313" key="5">
    <source>
        <dbReference type="Proteomes" id="UP001589776"/>
    </source>
</evidence>
<dbReference type="RefSeq" id="WP_377469403.1">
    <property type="nucleotide sequence ID" value="NZ_JBHLWN010000027.1"/>
</dbReference>
<keyword evidence="5" id="KW-1185">Reference proteome</keyword>
<sequence length="452" mass="48651">MEELGTRIRKQADFISELTFGQLRSESVRAAKRIVLDTLGCMAAGSCMQKPKTNGDALPAGSHTIVGLNRSYGKEWAVFVNGFNVVATEMDEGNGFAKGHPAAHFMPALLAESETGVFSGQTFLTAVTAAYEVTVRWGSAVTLRSSIHPHGNWGIVGAAAAAAKLRGAPADRIKEAMLLSLSLPIPSAWASAFTGSNVRHAYVGVSNLLGMMGLDMAGWGAESNEAVLASVYRDILGTGLAAEFLDQELGRRYYIEQNYMKIYACCRYVHGAVDGLLKLVQKGLHPEQIDSVTVETYKAASLLAEPNPANELAAKFSIPFSLAMLLCRGSVGPELYRPGVTEEEDLLLMASRIEIREDAALTAQLPHRRPTRITVALKNGEVLVEEVGSATGEFDSPLSEGQLEDKFHALTETVWGAERRRSIIQTVWGLERLDDMSKLTGLLPGGIRGGNA</sequence>
<dbReference type="InterPro" id="IPR042188">
    <property type="entry name" value="MmgE/PrpD_sf_2"/>
</dbReference>
<evidence type="ECO:0000256" key="1">
    <source>
        <dbReference type="ARBA" id="ARBA00006174"/>
    </source>
</evidence>
<dbReference type="InterPro" id="IPR005656">
    <property type="entry name" value="MmgE_PrpD"/>
</dbReference>
<feature type="domain" description="MmgE/PrpD C-terminal" evidence="3">
    <location>
        <begin position="263"/>
        <end position="429"/>
    </location>
</feature>
<dbReference type="PANTHER" id="PTHR16943:SF8">
    <property type="entry name" value="2-METHYLCITRATE DEHYDRATASE"/>
    <property type="match status" value="1"/>
</dbReference>
<dbReference type="Gene3D" id="3.30.1330.120">
    <property type="entry name" value="2-methylcitrate dehydratase PrpD"/>
    <property type="match status" value="1"/>
</dbReference>
<dbReference type="InterPro" id="IPR036148">
    <property type="entry name" value="MmgE/PrpD_sf"/>
</dbReference>
<comment type="similarity">
    <text evidence="1">Belongs to the PrpD family.</text>
</comment>
<evidence type="ECO:0000259" key="2">
    <source>
        <dbReference type="Pfam" id="PF03972"/>
    </source>
</evidence>
<comment type="caution">
    <text evidence="4">The sequence shown here is derived from an EMBL/GenBank/DDBJ whole genome shotgun (WGS) entry which is preliminary data.</text>
</comment>
<dbReference type="Pfam" id="PF03972">
    <property type="entry name" value="MmgE_PrpD_N"/>
    <property type="match status" value="1"/>
</dbReference>
<name>A0ABV6DI08_9BACL</name>
<organism evidence="4 5">
    <name type="scientific">Paenibacillus chartarius</name>
    <dbReference type="NCBI Taxonomy" id="747481"/>
    <lineage>
        <taxon>Bacteria</taxon>
        <taxon>Bacillati</taxon>
        <taxon>Bacillota</taxon>
        <taxon>Bacilli</taxon>
        <taxon>Bacillales</taxon>
        <taxon>Paenibacillaceae</taxon>
        <taxon>Paenibacillus</taxon>
    </lineage>
</organism>
<reference evidence="4 5" key="1">
    <citation type="submission" date="2024-09" db="EMBL/GenBank/DDBJ databases">
        <authorList>
            <person name="Sun Q."/>
            <person name="Mori K."/>
        </authorList>
    </citation>
    <scope>NUCLEOTIDE SEQUENCE [LARGE SCALE GENOMIC DNA]</scope>
    <source>
        <strain evidence="4 5">CCM 7759</strain>
    </source>
</reference>
<dbReference type="Pfam" id="PF19305">
    <property type="entry name" value="MmgE_PrpD_C"/>
    <property type="match status" value="1"/>
</dbReference>
<dbReference type="PANTHER" id="PTHR16943">
    <property type="entry name" value="2-METHYLCITRATE DEHYDRATASE-RELATED"/>
    <property type="match status" value="1"/>
</dbReference>
<dbReference type="InterPro" id="IPR045337">
    <property type="entry name" value="MmgE_PrpD_C"/>
</dbReference>
<evidence type="ECO:0000259" key="3">
    <source>
        <dbReference type="Pfam" id="PF19305"/>
    </source>
</evidence>
<dbReference type="SUPFAM" id="SSF103378">
    <property type="entry name" value="2-methylcitrate dehydratase PrpD"/>
    <property type="match status" value="1"/>
</dbReference>
<dbReference type="InterPro" id="IPR045336">
    <property type="entry name" value="MmgE_PrpD_N"/>
</dbReference>
<proteinExistence type="inferred from homology"/>
<gene>
    <name evidence="4" type="ORF">ACFFK0_07350</name>
</gene>
<dbReference type="Gene3D" id="1.10.4100.10">
    <property type="entry name" value="2-methylcitrate dehydratase PrpD"/>
    <property type="match status" value="1"/>
</dbReference>
<evidence type="ECO:0000313" key="4">
    <source>
        <dbReference type="EMBL" id="MFC0212275.1"/>
    </source>
</evidence>
<dbReference type="InterPro" id="IPR042183">
    <property type="entry name" value="MmgE/PrpD_sf_1"/>
</dbReference>
<accession>A0ABV6DI08</accession>